<evidence type="ECO:0000259" key="1">
    <source>
        <dbReference type="PROSITE" id="PS50041"/>
    </source>
</evidence>
<protein>
    <submittedName>
        <fullName evidence="3">Outer membrane autotransporter</fullName>
    </submittedName>
</protein>
<dbReference type="CDD" id="cd03603">
    <property type="entry name" value="CLECT_VCBS"/>
    <property type="match status" value="1"/>
</dbReference>
<dbReference type="Pfam" id="PF03797">
    <property type="entry name" value="Autotransporter"/>
    <property type="match status" value="1"/>
</dbReference>
<evidence type="ECO:0000313" key="3">
    <source>
        <dbReference type="EMBL" id="EAS85279.1"/>
    </source>
</evidence>
<feature type="domain" description="Autotransporter" evidence="2">
    <location>
        <begin position="453"/>
        <end position="731"/>
    </location>
</feature>
<name>Q1V0E9_PELU1</name>
<proteinExistence type="predicted"/>
<dbReference type="InterPro" id="IPR016187">
    <property type="entry name" value="CTDL_fold"/>
</dbReference>
<evidence type="ECO:0000259" key="2">
    <source>
        <dbReference type="PROSITE" id="PS51208"/>
    </source>
</evidence>
<organism evidence="3 4">
    <name type="scientific">Pelagibacter ubique (strain HTCC1002)</name>
    <dbReference type="NCBI Taxonomy" id="314261"/>
    <lineage>
        <taxon>Bacteria</taxon>
        <taxon>Pseudomonadati</taxon>
        <taxon>Pseudomonadota</taxon>
        <taxon>Alphaproteobacteria</taxon>
        <taxon>Candidatus Pelagibacterales</taxon>
        <taxon>Candidatus Pelagibacteraceae</taxon>
        <taxon>Candidatus Pelagibacter</taxon>
    </lineage>
</organism>
<accession>Q1V0E9</accession>
<dbReference type="InterPro" id="IPR005546">
    <property type="entry name" value="Autotransporte_beta"/>
</dbReference>
<dbReference type="InterPro" id="IPR034007">
    <property type="entry name" value="CTLD_bac"/>
</dbReference>
<dbReference type="RefSeq" id="WP_006997866.1">
    <property type="nucleotide sequence ID" value="NZ_CH724130.1"/>
</dbReference>
<dbReference type="Gene3D" id="3.10.100.10">
    <property type="entry name" value="Mannose-Binding Protein A, subunit A"/>
    <property type="match status" value="1"/>
</dbReference>
<feature type="domain" description="C-type lectin" evidence="1">
    <location>
        <begin position="154"/>
        <end position="304"/>
    </location>
</feature>
<dbReference type="HOGENOM" id="CLU_378874_0_0_5"/>
<dbReference type="SUPFAM" id="SSF103515">
    <property type="entry name" value="Autotransporter"/>
    <property type="match status" value="1"/>
</dbReference>
<dbReference type="PROSITE" id="PS50041">
    <property type="entry name" value="C_TYPE_LECTIN_2"/>
    <property type="match status" value="1"/>
</dbReference>
<dbReference type="InterPro" id="IPR001304">
    <property type="entry name" value="C-type_lectin-like"/>
</dbReference>
<dbReference type="InterPro" id="IPR036709">
    <property type="entry name" value="Autotransporte_beta_dom_sf"/>
</dbReference>
<dbReference type="Gene3D" id="2.40.128.130">
    <property type="entry name" value="Autotransporter beta-domain"/>
    <property type="match status" value="1"/>
</dbReference>
<dbReference type="PROSITE" id="PS51208">
    <property type="entry name" value="AUTOTRANSPORTER"/>
    <property type="match status" value="1"/>
</dbReference>
<dbReference type="AlphaFoldDB" id="Q1V0E9"/>
<dbReference type="SUPFAM" id="SSF56436">
    <property type="entry name" value="C-type lectin-like"/>
    <property type="match status" value="1"/>
</dbReference>
<sequence length="731" mass="81834">MEFILRKLVRCIHITFFLIIFFSSKIVYSADFTFPTSLTTDTSDFVLLSDTGTTPSVSGFSTEVLITITTTAGYIKVTTVTGLEQIHGLCGYTADSSSVPTNCTDSDRSEIGFQGTQAEVNTALATLSFKGDGATSNTTISVSATPEGASYNPVNGHYYRVLGSFTTPPQAVDWADARTEAKSDAKKFNGLTGYLVTITTEQENNWIKEKISTNAWTGGSDSETENIWKWMDGPEAGQTYTCQKYVEASVGGTGATISGCSEQSYLNWVPGEPNSHRTASDGWDEDYMHLYGDRTDVKFGQWNDFPSPATVGNNVVTKYIVEYGGMGGTATVFGSASLSINSTEVDFFVDKDLVGIVEGQSESAKRFIYSSTYPVLERMEWYRTTKKNDNIKFQDLGIDIDITNKDTYPYAKLLDAYLLKGDVNKEQKLSNKNIEKFISELPLSQYLKNEFGMVPRKWKIWSSGYFKKGKIKLKSGKVNKEFDSDALTLGMDKIIRKNTLFGIAIRLQDEDTDVGQSGTQIKSDAKSATIYSSWHKNSSTFIDSLIGYGYIENDLTRVVQANPSNPLTGNRGVKQYFTSIKFNKIRDKDNFTSLLFGRFDYGLSKLESFSELGNTHALRFEEQNLKNKSISIGALTKYKKKIKKGYFLPYGRIEFFENLTPDSEAKASYISDPNTTYYYTVKEDYSNSLKLELGFDLNLIDSWYFSTSIRRLIKNNKDYENEFAIKVSKPF</sequence>
<reference evidence="3 4" key="1">
    <citation type="submission" date="2006-04" db="EMBL/GenBank/DDBJ databases">
        <authorList>
            <person name="Giovannoni S.J."/>
            <person name="Cho J.-C."/>
            <person name="Ferriera S."/>
            <person name="Johnson J."/>
            <person name="Kravitz S."/>
            <person name="Halpern A."/>
            <person name="Remington K."/>
            <person name="Beeson K."/>
            <person name="Tran B."/>
            <person name="Rogers Y.-H."/>
            <person name="Friedman R."/>
            <person name="Venter J.C."/>
        </authorList>
    </citation>
    <scope>NUCLEOTIDE SEQUENCE [LARGE SCALE GENOMIC DNA]</scope>
    <source>
        <strain evidence="3 4">HTCC1002</strain>
    </source>
</reference>
<comment type="caution">
    <text evidence="3">The sequence shown here is derived from an EMBL/GenBank/DDBJ whole genome shotgun (WGS) entry which is preliminary data.</text>
</comment>
<dbReference type="InterPro" id="IPR016186">
    <property type="entry name" value="C-type_lectin-like/link_sf"/>
</dbReference>
<dbReference type="Proteomes" id="UP000005306">
    <property type="component" value="Unassembled WGS sequence"/>
</dbReference>
<dbReference type="SMART" id="SM00869">
    <property type="entry name" value="Autotransporter"/>
    <property type="match status" value="1"/>
</dbReference>
<evidence type="ECO:0000313" key="4">
    <source>
        <dbReference type="Proteomes" id="UP000005306"/>
    </source>
</evidence>
<gene>
    <name evidence="3" type="ORF">PU1002_06141</name>
</gene>
<dbReference type="EMBL" id="AAPV01000001">
    <property type="protein sequence ID" value="EAS85279.1"/>
    <property type="molecule type" value="Genomic_DNA"/>
</dbReference>